<dbReference type="PANTHER" id="PTHR31431:SF1">
    <property type="entry name" value="NUCLEOPORIN NUP188"/>
    <property type="match status" value="1"/>
</dbReference>
<dbReference type="Pfam" id="PF21093">
    <property type="entry name" value="Nup188_N-subdom_III"/>
    <property type="match status" value="1"/>
</dbReference>
<dbReference type="GO" id="GO:0017056">
    <property type="term" value="F:structural constituent of nuclear pore"/>
    <property type="evidence" value="ECO:0007669"/>
    <property type="project" value="InterPro"/>
</dbReference>
<reference evidence="9" key="2">
    <citation type="journal article" date="2020" name="Nat. Commun.">
        <title>Large-scale genome sequencing of mycorrhizal fungi provides insights into the early evolution of symbiotic traits.</title>
        <authorList>
            <person name="Miyauchi S."/>
            <person name="Kiss E."/>
            <person name="Kuo A."/>
            <person name="Drula E."/>
            <person name="Kohler A."/>
            <person name="Sanchez-Garcia M."/>
            <person name="Morin E."/>
            <person name="Andreopoulos B."/>
            <person name="Barry K.W."/>
            <person name="Bonito G."/>
            <person name="Buee M."/>
            <person name="Carver A."/>
            <person name="Chen C."/>
            <person name="Cichocki N."/>
            <person name="Clum A."/>
            <person name="Culley D."/>
            <person name="Crous P.W."/>
            <person name="Fauchery L."/>
            <person name="Girlanda M."/>
            <person name="Hayes R.D."/>
            <person name="Keri Z."/>
            <person name="LaButti K."/>
            <person name="Lipzen A."/>
            <person name="Lombard V."/>
            <person name="Magnuson J."/>
            <person name="Maillard F."/>
            <person name="Murat C."/>
            <person name="Nolan M."/>
            <person name="Ohm R.A."/>
            <person name="Pangilinan J."/>
            <person name="Pereira M.F."/>
            <person name="Perotto S."/>
            <person name="Peter M."/>
            <person name="Pfister S."/>
            <person name="Riley R."/>
            <person name="Sitrit Y."/>
            <person name="Stielow J.B."/>
            <person name="Szollosi G."/>
            <person name="Zifcakova L."/>
            <person name="Stursova M."/>
            <person name="Spatafora J.W."/>
            <person name="Tedersoo L."/>
            <person name="Vaario L.M."/>
            <person name="Yamada A."/>
            <person name="Yan M."/>
            <person name="Wang P."/>
            <person name="Xu J."/>
            <person name="Bruns T."/>
            <person name="Baldrian P."/>
            <person name="Vilgalys R."/>
            <person name="Dunand C."/>
            <person name="Henrissat B."/>
            <person name="Grigoriev I.V."/>
            <person name="Hibbett D."/>
            <person name="Nagy L.G."/>
            <person name="Martin F.M."/>
        </authorList>
    </citation>
    <scope>NUCLEOTIDE SEQUENCE</scope>
    <source>
        <strain evidence="9">Prilba</strain>
    </source>
</reference>
<proteinExistence type="predicted"/>
<keyword evidence="2" id="KW-0813">Transport</keyword>
<evidence type="ECO:0000313" key="9">
    <source>
        <dbReference type="EMBL" id="KAF8464950.1"/>
    </source>
</evidence>
<evidence type="ECO:0000313" key="10">
    <source>
        <dbReference type="Proteomes" id="UP000759537"/>
    </source>
</evidence>
<name>A0A9P5MKN0_9AGAM</name>
<keyword evidence="4" id="KW-0653">Protein transport</keyword>
<evidence type="ECO:0000256" key="4">
    <source>
        <dbReference type="ARBA" id="ARBA00022927"/>
    </source>
</evidence>
<evidence type="ECO:0000256" key="5">
    <source>
        <dbReference type="ARBA" id="ARBA00023010"/>
    </source>
</evidence>
<dbReference type="Gene3D" id="1.25.10.70">
    <property type="match status" value="1"/>
</dbReference>
<dbReference type="GO" id="GO:0044611">
    <property type="term" value="C:nuclear pore inner ring"/>
    <property type="evidence" value="ECO:0007669"/>
    <property type="project" value="TreeGrafter"/>
</dbReference>
<evidence type="ECO:0000256" key="2">
    <source>
        <dbReference type="ARBA" id="ARBA00022448"/>
    </source>
</evidence>
<accession>A0A9P5MKN0</accession>
<evidence type="ECO:0000256" key="3">
    <source>
        <dbReference type="ARBA" id="ARBA00022816"/>
    </source>
</evidence>
<dbReference type="Proteomes" id="UP000759537">
    <property type="component" value="Unassembled WGS sequence"/>
</dbReference>
<evidence type="ECO:0000256" key="1">
    <source>
        <dbReference type="ARBA" id="ARBA00004567"/>
    </source>
</evidence>
<dbReference type="EMBL" id="WHVB01000051">
    <property type="protein sequence ID" value="KAF8464950.1"/>
    <property type="molecule type" value="Genomic_DNA"/>
</dbReference>
<keyword evidence="7" id="KW-0539">Nucleus</keyword>
<evidence type="ECO:0000256" key="7">
    <source>
        <dbReference type="ARBA" id="ARBA00023242"/>
    </source>
</evidence>
<comment type="caution">
    <text evidence="9">The sequence shown here is derived from an EMBL/GenBank/DDBJ whole genome shotgun (WGS) entry which is preliminary data.</text>
</comment>
<dbReference type="GO" id="GO:0006606">
    <property type="term" value="P:protein import into nucleus"/>
    <property type="evidence" value="ECO:0007669"/>
    <property type="project" value="TreeGrafter"/>
</dbReference>
<dbReference type="OrthoDB" id="102511at2759"/>
<protein>
    <recommendedName>
        <fullName evidence="8">Nucleoporin Nup188 N-terminal subdomain III domain-containing protein</fullName>
    </recommendedName>
</protein>
<gene>
    <name evidence="9" type="ORF">DFH94DRAFT_857775</name>
</gene>
<dbReference type="GO" id="GO:0051028">
    <property type="term" value="P:mRNA transport"/>
    <property type="evidence" value="ECO:0007669"/>
    <property type="project" value="UniProtKB-KW"/>
</dbReference>
<keyword evidence="3" id="KW-0509">mRNA transport</keyword>
<dbReference type="GO" id="GO:0006405">
    <property type="term" value="P:RNA export from nucleus"/>
    <property type="evidence" value="ECO:0007669"/>
    <property type="project" value="TreeGrafter"/>
</dbReference>
<keyword evidence="5" id="KW-0811">Translocation</keyword>
<feature type="domain" description="Nucleoporin Nup188 N-terminal subdomain III" evidence="8">
    <location>
        <begin position="762"/>
        <end position="1101"/>
    </location>
</feature>
<reference evidence="9" key="1">
    <citation type="submission" date="2019-10" db="EMBL/GenBank/DDBJ databases">
        <authorList>
            <consortium name="DOE Joint Genome Institute"/>
            <person name="Kuo A."/>
            <person name="Miyauchi S."/>
            <person name="Kiss E."/>
            <person name="Drula E."/>
            <person name="Kohler A."/>
            <person name="Sanchez-Garcia M."/>
            <person name="Andreopoulos B."/>
            <person name="Barry K.W."/>
            <person name="Bonito G."/>
            <person name="Buee M."/>
            <person name="Carver A."/>
            <person name="Chen C."/>
            <person name="Cichocki N."/>
            <person name="Clum A."/>
            <person name="Culley D."/>
            <person name="Crous P.W."/>
            <person name="Fauchery L."/>
            <person name="Girlanda M."/>
            <person name="Hayes R."/>
            <person name="Keri Z."/>
            <person name="LaButti K."/>
            <person name="Lipzen A."/>
            <person name="Lombard V."/>
            <person name="Magnuson J."/>
            <person name="Maillard F."/>
            <person name="Morin E."/>
            <person name="Murat C."/>
            <person name="Nolan M."/>
            <person name="Ohm R."/>
            <person name="Pangilinan J."/>
            <person name="Pereira M."/>
            <person name="Perotto S."/>
            <person name="Peter M."/>
            <person name="Riley R."/>
            <person name="Sitrit Y."/>
            <person name="Stielow B."/>
            <person name="Szollosi G."/>
            <person name="Zifcakova L."/>
            <person name="Stursova M."/>
            <person name="Spatafora J.W."/>
            <person name="Tedersoo L."/>
            <person name="Vaario L.-M."/>
            <person name="Yamada A."/>
            <person name="Yan M."/>
            <person name="Wang P."/>
            <person name="Xu J."/>
            <person name="Bruns T."/>
            <person name="Baldrian P."/>
            <person name="Vilgalys R."/>
            <person name="Henrissat B."/>
            <person name="Grigoriev I.V."/>
            <person name="Hibbett D."/>
            <person name="Nagy L.G."/>
            <person name="Martin F.M."/>
        </authorList>
    </citation>
    <scope>NUCLEOTIDE SEQUENCE</scope>
    <source>
        <strain evidence="9">Prilba</strain>
    </source>
</reference>
<comment type="subcellular location">
    <subcellularLocation>
        <location evidence="1">Nucleus</location>
        <location evidence="1">Nuclear pore complex</location>
    </subcellularLocation>
</comment>
<dbReference type="InterPro" id="IPR048883">
    <property type="entry name" value="Nup188_N-subdom_III"/>
</dbReference>
<organism evidence="9 10">
    <name type="scientific">Russula ochroleuca</name>
    <dbReference type="NCBI Taxonomy" id="152965"/>
    <lineage>
        <taxon>Eukaryota</taxon>
        <taxon>Fungi</taxon>
        <taxon>Dikarya</taxon>
        <taxon>Basidiomycota</taxon>
        <taxon>Agaricomycotina</taxon>
        <taxon>Agaricomycetes</taxon>
        <taxon>Russulales</taxon>
        <taxon>Russulaceae</taxon>
        <taxon>Russula</taxon>
    </lineage>
</organism>
<keyword evidence="10" id="KW-1185">Reference proteome</keyword>
<evidence type="ECO:0000259" key="8">
    <source>
        <dbReference type="Pfam" id="PF21093"/>
    </source>
</evidence>
<dbReference type="InterPro" id="IPR044840">
    <property type="entry name" value="Nup188"/>
</dbReference>
<sequence>MAAESSKRSKLIDVTYQQLHLLLSGYEASTTPEQTDEILQARIDVLKDLREPFGKPNAESRKRVDNGSVRLRDGVLVQVEQADKDFIYAICARFNIDEVEALVLFRSFLYNEGNVLQELESNGDDAFVQRVVDAFSPFYHSERRCLARLLVPIFRAQEDEHSFFHPEAVKILPQIIPDGPAFVRDVVAQYVEKTRAPLDEKSSNDPRLASRWAKENLRDQLVLLEVLFWAMWSFVPRQGPTVAKIYETAYETNLGSVQHNATLLLDEEGARLQQDCAAVWLLLMIEVLELETFSDNGNPEISGPPSTEGLYTSHPDSLERIHRLVTSHGDSNFAAIYLAWTLIVARLEKVVSTLDECPPAYRSFFDSLDVQNGRPFSKNREPLYTLMLQRVLDPSVGLLNLLLSLLTTTPLFVTSIAWKTDSSISEPNAVAYRSVVKGLLIALSELVPVELIPEFDPFVDVWVALLGQSETRSVIGLCQQFWHYDLTKSKARRAILDVPRSRFPVQFKPLLRLLGALTGCGFKDADPLASVDHRQHDHSLVEARAQCAQEVSYFFENLPTYTQVLPISACTGSQALYDRMPERYGSSSKALGPTYTNLRPLKLPGGSILPPRSIGRLLSQDGEDFVIVSWQCEHSGWKLLVEVLYDYVRRKRLIPGLSTPVSSVPIGNRTGPQTPVVLRLEDIGLELDPDGDSSVVAVALDLLRTVISDNQVLAAQVLSSIENGGDVQAATGVDTPDLVQLTMLILEDALIRSARQRAGTPPESALITSAMGLLSALLSIPGYAPRVWLFARASTALFDSPRSRGTMAAERAVGTYATTRALLHLVHALWTEASGTLLTPHDGRARLIEIKEEVLLRALRFVHIEVWVEHVRWKYAQLGMRFEVGKLVSSLYADILDQVPPDRQGPLSIVSQAVFEALVSKATTSNIEPLISAVTSFGIASHRIRASRRLSDLLGLHLVLRSHIRVMRLCLIFKQRMCADEGPCLLEQTLCSRASGNGGSFGGRHKADPLDVLTGFVEDTTTDSTVPLESIRLLYSLCSSLSTSPFSAPSMVGHFSDPEATVAALVGVARHPYHDLDVRLGVWRFMALAVEKEPALGHLFVVGLFRAPKGDPTDGKGKGKRVSALDAAREMLASWNEYWETNPQLLAAILGLLVAVWQRGREHQSTLTDIRKNPEFWSQLAGLTKEEISPAPEYKSRELVEVAGYLRSAYHESISLHSYRVLSKALAIRMIALDIGLDPAPSAGEQQVKPLSYSSVESIFKAEEQFSNELHDAIFNAFDPSLYADFSENAEGLFPDLTLENYESKELAGERELGDDFSFASTLLQLRMELSNIESTDTTMARTDDLIQTLFSINLNLSLAYASTQLGQSWQALLVKVAPFLQGDIKFRPVVLSLASTISASIAKEKRSGEIILTAHGIRLAILLALLELAWFSGAAFGDEKREVTTFMKIMGCIRDIIVSEWQPPINSVRNATRAPFHRTLLQIIYFCATECRGLSHRPQPLTAAYRLVASSTINASLLFVIDALRFVFDAARTRLDVDLDADMQLLVAVFEQCTRPDINPSTSHWLTRCQETSILQSSMELFVQTDLSGLSILQHTRTRKQALYAPHILTFHIAFASIQSSAERLASERVLVAYSNSSMTMAISSGQVDVTLPELPGERSPAHWAYCVMLSVVSGVISSLGWQKHFFEAEASGFIQLCGNQITRALSWTVGDPVTLPLVEEMERVVNFFYSIASSAPPEGHRNEETQKILSIFSTKALLLLQQLNYTLSHPNHLASLIDPVTTEERVQLEKDSRVQPSQSIVTEIIDPVSRPFLAKLMHRFYNLTSNIVCTLIAISSAEEVLRGSQYLPARSALVVPHSKAVLGEPASMGTLIELASGTLDTLGHLIARPTGQALTMTSPTRPSERPLDVGAAILATRRTVEAVLFYATTQLGAWVTSPELPDSGAGAEPDTTEDAAVGDLALITHGDQRRSSSRRESTVMTERMRRGLTGEISSELKAVLEKARTLLAKSQQTAGENQSPTDITNVLLGFLNQRVIGSS</sequence>
<dbReference type="PANTHER" id="PTHR31431">
    <property type="entry name" value="NUCLEOPORIN NUP188 HOMOLOG"/>
    <property type="match status" value="1"/>
</dbReference>
<evidence type="ECO:0000256" key="6">
    <source>
        <dbReference type="ARBA" id="ARBA00023132"/>
    </source>
</evidence>
<keyword evidence="6" id="KW-0906">Nuclear pore complex</keyword>